<protein>
    <recommendedName>
        <fullName evidence="4">SPW repeat-containing protein</fullName>
    </recommendedName>
</protein>
<evidence type="ECO:0008006" key="4">
    <source>
        <dbReference type="Google" id="ProtNLM"/>
    </source>
</evidence>
<reference evidence="2 3" key="1">
    <citation type="submission" date="2019-09" db="EMBL/GenBank/DDBJ databases">
        <title>Goodfellowia gen. nov., a new genus of the Pseudonocardineae related to Actinoalloteichus, containing Goodfellowia coeruleoviolacea gen. nov., comb. nov. gen. nov., comb. nov.</title>
        <authorList>
            <person name="Labeda D."/>
        </authorList>
    </citation>
    <scope>NUCLEOTIDE SEQUENCE [LARGE SCALE GENOMIC DNA]</scope>
    <source>
        <strain evidence="2 3">AN110305</strain>
    </source>
</reference>
<comment type="caution">
    <text evidence="2">The sequence shown here is derived from an EMBL/GenBank/DDBJ whole genome shotgun (WGS) entry which is preliminary data.</text>
</comment>
<dbReference type="OrthoDB" id="4571541at2"/>
<evidence type="ECO:0000313" key="2">
    <source>
        <dbReference type="EMBL" id="KAA2250716.1"/>
    </source>
</evidence>
<dbReference type="EMBL" id="VUOB01000092">
    <property type="protein sequence ID" value="KAA2250716.1"/>
    <property type="molecule type" value="Genomic_DNA"/>
</dbReference>
<dbReference type="RefSeq" id="WP_149854926.1">
    <property type="nucleotide sequence ID" value="NZ_VUOB01000092.1"/>
</dbReference>
<proteinExistence type="predicted"/>
<accession>A0A5B2WJT2</accession>
<reference evidence="2 3" key="2">
    <citation type="submission" date="2019-09" db="EMBL/GenBank/DDBJ databases">
        <authorList>
            <person name="Jin C."/>
        </authorList>
    </citation>
    <scope>NUCLEOTIDE SEQUENCE [LARGE SCALE GENOMIC DNA]</scope>
    <source>
        <strain evidence="2 3">AN110305</strain>
    </source>
</reference>
<dbReference type="AlphaFoldDB" id="A0A5B2WJT2"/>
<feature type="transmembrane region" description="Helical" evidence="1">
    <location>
        <begin position="12"/>
        <end position="31"/>
    </location>
</feature>
<keyword evidence="3" id="KW-1185">Reference proteome</keyword>
<keyword evidence="1" id="KW-1133">Transmembrane helix</keyword>
<feature type="transmembrane region" description="Helical" evidence="1">
    <location>
        <begin position="103"/>
        <end position="122"/>
    </location>
</feature>
<keyword evidence="1" id="KW-0812">Transmembrane</keyword>
<name>A0A5B2WJT2_9PSEU</name>
<feature type="transmembrane region" description="Helical" evidence="1">
    <location>
        <begin position="43"/>
        <end position="63"/>
    </location>
</feature>
<sequence length="137" mass="14340">MSRLRRLTRSSLVSFAGLLGAIAGLLIQWAANPAKFSGAQQSFGIPFPPGILFIVGAGLLMLVTSRWWWHPIFAVLIAFWIAVVGTLAGQLTPNLFSHNIGTVAGNAIMTAALLLSGVAGVVSMTSGRRTSAVPAPQ</sequence>
<organism evidence="2 3">
    <name type="scientific">Solihabitans fulvus</name>
    <dbReference type="NCBI Taxonomy" id="1892852"/>
    <lineage>
        <taxon>Bacteria</taxon>
        <taxon>Bacillati</taxon>
        <taxon>Actinomycetota</taxon>
        <taxon>Actinomycetes</taxon>
        <taxon>Pseudonocardiales</taxon>
        <taxon>Pseudonocardiaceae</taxon>
        <taxon>Solihabitans</taxon>
    </lineage>
</organism>
<evidence type="ECO:0000313" key="3">
    <source>
        <dbReference type="Proteomes" id="UP000323454"/>
    </source>
</evidence>
<feature type="transmembrane region" description="Helical" evidence="1">
    <location>
        <begin position="72"/>
        <end position="91"/>
    </location>
</feature>
<keyword evidence="1" id="KW-0472">Membrane</keyword>
<dbReference type="Proteomes" id="UP000323454">
    <property type="component" value="Unassembled WGS sequence"/>
</dbReference>
<evidence type="ECO:0000256" key="1">
    <source>
        <dbReference type="SAM" id="Phobius"/>
    </source>
</evidence>
<gene>
    <name evidence="2" type="ORF">F0L68_38840</name>
</gene>